<dbReference type="AlphaFoldDB" id="U2P540"/>
<sequence>MTSELSILIPVFNAECYGLVEDLRRQCNAVESLSFEIIVLDDCSDNFEATANERINSLPGCRFARNDCNLGRAGNRNKLASMAHFKWLLFIDGDMTIDSQDFILRYLGVASGLRIVYGGYKIGGMHPDNLRWCYEKKYLRSLHKMEKERFQVYNQFRTCNFLINREVFSQLKFDTSLKLYGYEDTCFARKAHALGYEIRLTDNPVVFADFEPNHAFLAKTEAALRNLKMLEADLAGSSLLLNAVRFLHLLRLTAVFRRFYRSRRAGWRKTLVESKPNLRIFYLYKLGYYLDFPT</sequence>
<dbReference type="Pfam" id="PF00535">
    <property type="entry name" value="Glycos_transf_2"/>
    <property type="match status" value="1"/>
</dbReference>
<dbReference type="Proteomes" id="UP000016648">
    <property type="component" value="Unassembled WGS sequence"/>
</dbReference>
<dbReference type="PANTHER" id="PTHR43685">
    <property type="entry name" value="GLYCOSYLTRANSFERASE"/>
    <property type="match status" value="1"/>
</dbReference>
<dbReference type="RefSeq" id="WP_021589700.1">
    <property type="nucleotide sequence ID" value="NZ_AWEY01000025.1"/>
</dbReference>
<comment type="caution">
    <text evidence="2">The sequence shown here is derived from an EMBL/GenBank/DDBJ whole genome shotgun (WGS) entry which is preliminary data.</text>
</comment>
<dbReference type="PANTHER" id="PTHR43685:SF2">
    <property type="entry name" value="GLYCOSYLTRANSFERASE 2-LIKE DOMAIN-CONTAINING PROTEIN"/>
    <property type="match status" value="1"/>
</dbReference>
<reference evidence="2 3" key="1">
    <citation type="submission" date="2013-08" db="EMBL/GenBank/DDBJ databases">
        <authorList>
            <person name="Durkin A.S."/>
            <person name="Haft D.R."/>
            <person name="McCorrison J."/>
            <person name="Torralba M."/>
            <person name="Gillis M."/>
            <person name="Haft D.H."/>
            <person name="Methe B."/>
            <person name="Sutton G."/>
            <person name="Nelson K.E."/>
        </authorList>
    </citation>
    <scope>NUCLEOTIDE SEQUENCE [LARGE SCALE GENOMIC DNA]</scope>
    <source>
        <strain evidence="2 3">F0067</strain>
    </source>
</reference>
<dbReference type="GO" id="GO:0016757">
    <property type="term" value="F:glycosyltransferase activity"/>
    <property type="evidence" value="ECO:0007669"/>
    <property type="project" value="UniProtKB-KW"/>
</dbReference>
<feature type="domain" description="Glycosyltransferase 2-like" evidence="1">
    <location>
        <begin position="6"/>
        <end position="170"/>
    </location>
</feature>
<evidence type="ECO:0000313" key="2">
    <source>
        <dbReference type="EMBL" id="ERK39276.1"/>
    </source>
</evidence>
<keyword evidence="3" id="KW-1185">Reference proteome</keyword>
<evidence type="ECO:0000313" key="3">
    <source>
        <dbReference type="Proteomes" id="UP000016648"/>
    </source>
</evidence>
<dbReference type="SUPFAM" id="SSF53448">
    <property type="entry name" value="Nucleotide-diphospho-sugar transferases"/>
    <property type="match status" value="1"/>
</dbReference>
<dbReference type="InterPro" id="IPR029044">
    <property type="entry name" value="Nucleotide-diphossugar_trans"/>
</dbReference>
<keyword evidence="2" id="KW-0328">Glycosyltransferase</keyword>
<gene>
    <name evidence="2" type="ORF">HMPREF9135_2367</name>
</gene>
<dbReference type="PATRIC" id="fig|1115809.3.peg.1372"/>
<dbReference type="CDD" id="cd00761">
    <property type="entry name" value="Glyco_tranf_GTA_type"/>
    <property type="match status" value="1"/>
</dbReference>
<evidence type="ECO:0000259" key="1">
    <source>
        <dbReference type="Pfam" id="PF00535"/>
    </source>
</evidence>
<accession>U2P540</accession>
<name>U2P540_9BACT</name>
<keyword evidence="2" id="KW-0808">Transferase</keyword>
<dbReference type="EMBL" id="AWEY01000025">
    <property type="protein sequence ID" value="ERK39276.1"/>
    <property type="molecule type" value="Genomic_DNA"/>
</dbReference>
<dbReference type="InterPro" id="IPR050834">
    <property type="entry name" value="Glycosyltransf_2"/>
</dbReference>
<dbReference type="Gene3D" id="3.90.550.10">
    <property type="entry name" value="Spore Coat Polysaccharide Biosynthesis Protein SpsA, Chain A"/>
    <property type="match status" value="1"/>
</dbReference>
<dbReference type="EC" id="2.4.-.-" evidence="2"/>
<organism evidence="2 3">
    <name type="scientific">Segatella baroniae F0067</name>
    <dbReference type="NCBI Taxonomy" id="1115809"/>
    <lineage>
        <taxon>Bacteria</taxon>
        <taxon>Pseudomonadati</taxon>
        <taxon>Bacteroidota</taxon>
        <taxon>Bacteroidia</taxon>
        <taxon>Bacteroidales</taxon>
        <taxon>Prevotellaceae</taxon>
        <taxon>Segatella</taxon>
    </lineage>
</organism>
<dbReference type="InterPro" id="IPR001173">
    <property type="entry name" value="Glyco_trans_2-like"/>
</dbReference>
<protein>
    <submittedName>
        <fullName evidence="2">Glycosyltransferase, group 2 family protein</fullName>
        <ecNumber evidence="2">2.4.-.-</ecNumber>
    </submittedName>
</protein>
<proteinExistence type="predicted"/>